<reference evidence="2 3" key="1">
    <citation type="submission" date="2017-01" db="EMBL/GenBank/DDBJ databases">
        <title>First insights into the biology of 'candidatus Vampirococcus archaeovorus'.</title>
        <authorList>
            <person name="Kizina J."/>
            <person name="Jordan S."/>
            <person name="Stueber K."/>
            <person name="Reinhardt R."/>
            <person name="Harder J."/>
        </authorList>
    </citation>
    <scope>NUCLEOTIDE SEQUENCE [LARGE SCALE GENOMIC DNA]</scope>
    <source>
        <strain evidence="2 3">LiM</strain>
    </source>
</reference>
<organism evidence="2 3">
    <name type="scientific">Velamenicoccus archaeovorus</name>
    <dbReference type="NCBI Taxonomy" id="1930593"/>
    <lineage>
        <taxon>Bacteria</taxon>
        <taxon>Pseudomonadati</taxon>
        <taxon>Candidatus Omnitrophota</taxon>
        <taxon>Candidatus Velamenicoccus</taxon>
    </lineage>
</organism>
<dbReference type="RefSeq" id="WP_128699195.1">
    <property type="nucleotide sequence ID" value="NZ_CP019384.1"/>
</dbReference>
<keyword evidence="1" id="KW-0472">Membrane</keyword>
<dbReference type="EMBL" id="CP019384">
    <property type="protein sequence ID" value="QAT16556.1"/>
    <property type="molecule type" value="Genomic_DNA"/>
</dbReference>
<evidence type="ECO:0008006" key="4">
    <source>
        <dbReference type="Google" id="ProtNLM"/>
    </source>
</evidence>
<evidence type="ECO:0000313" key="3">
    <source>
        <dbReference type="Proteomes" id="UP000287243"/>
    </source>
</evidence>
<accession>A0A410P325</accession>
<keyword evidence="3" id="KW-1185">Reference proteome</keyword>
<gene>
    <name evidence="2" type="ORF">BU251_01840</name>
</gene>
<evidence type="ECO:0000313" key="2">
    <source>
        <dbReference type="EMBL" id="QAT16556.1"/>
    </source>
</evidence>
<protein>
    <recommendedName>
        <fullName evidence="4">AsmA domain-containing protein</fullName>
    </recommendedName>
</protein>
<feature type="transmembrane region" description="Helical" evidence="1">
    <location>
        <begin position="6"/>
        <end position="29"/>
    </location>
</feature>
<keyword evidence="1" id="KW-0812">Transmembrane</keyword>
<sequence length="252" mass="27827">MKIVRTFSIILGVIFLVIIVLFCTTFAVVKHLKIKDLVEQEIEQQLGINVMIQKLTYSPLLTHVCAEGVTIYNPVGFDEKELAYINAIHLVWDPGAVITQKKPNVYLLAVDLERLSIIKNLEGKVNIKELVPIKDSGAVGKDKTPFFFDVLVLSIGTVNYTEYTPTGKKAHLYTIGLKDQAFVRLQDENEVVRLIIYKAIQNTDVGKLINLALAPALSGVSDTIDAAWGTAKTGAKSVLQIASMPFKMILGK</sequence>
<dbReference type="Proteomes" id="UP000287243">
    <property type="component" value="Chromosome"/>
</dbReference>
<dbReference type="AlphaFoldDB" id="A0A410P325"/>
<dbReference type="KEGG" id="vai:BU251_01840"/>
<name>A0A410P325_VELA1</name>
<keyword evidence="1" id="KW-1133">Transmembrane helix</keyword>
<evidence type="ECO:0000256" key="1">
    <source>
        <dbReference type="SAM" id="Phobius"/>
    </source>
</evidence>
<proteinExistence type="predicted"/>